<gene>
    <name evidence="7" type="primary">TAF9</name>
    <name evidence="7" type="ORF">IWQ62_002600</name>
</gene>
<dbReference type="Proteomes" id="UP001150925">
    <property type="component" value="Unassembled WGS sequence"/>
</dbReference>
<dbReference type="GO" id="GO:0016251">
    <property type="term" value="F:RNA polymerase II general transcription initiation factor activity"/>
    <property type="evidence" value="ECO:0007669"/>
    <property type="project" value="TreeGrafter"/>
</dbReference>
<feature type="region of interest" description="Disordered" evidence="6">
    <location>
        <begin position="137"/>
        <end position="160"/>
    </location>
</feature>
<reference evidence="7" key="1">
    <citation type="submission" date="2022-07" db="EMBL/GenBank/DDBJ databases">
        <title>Phylogenomic reconstructions and comparative analyses of Kickxellomycotina fungi.</title>
        <authorList>
            <person name="Reynolds N.K."/>
            <person name="Stajich J.E."/>
            <person name="Barry K."/>
            <person name="Grigoriev I.V."/>
            <person name="Crous P."/>
            <person name="Smith M.E."/>
        </authorList>
    </citation>
    <scope>NUCLEOTIDE SEQUENCE</scope>
    <source>
        <strain evidence="7">RSA 1196</strain>
    </source>
</reference>
<accession>A0A9W8AQ30</accession>
<dbReference type="SUPFAM" id="SSF47113">
    <property type="entry name" value="Histone-fold"/>
    <property type="match status" value="1"/>
</dbReference>
<dbReference type="PANTHER" id="PTHR48068:SF4">
    <property type="entry name" value="TATA-BOX BINDING PROTEIN ASSOCIATED FACTOR 9"/>
    <property type="match status" value="1"/>
</dbReference>
<organism evidence="7 8">
    <name type="scientific">Dispira parvispora</name>
    <dbReference type="NCBI Taxonomy" id="1520584"/>
    <lineage>
        <taxon>Eukaryota</taxon>
        <taxon>Fungi</taxon>
        <taxon>Fungi incertae sedis</taxon>
        <taxon>Zoopagomycota</taxon>
        <taxon>Kickxellomycotina</taxon>
        <taxon>Dimargaritomycetes</taxon>
        <taxon>Dimargaritales</taxon>
        <taxon>Dimargaritaceae</taxon>
        <taxon>Dispira</taxon>
    </lineage>
</organism>
<keyword evidence="5" id="KW-0539">Nucleus</keyword>
<evidence type="ECO:0000256" key="2">
    <source>
        <dbReference type="ARBA" id="ARBA00007646"/>
    </source>
</evidence>
<dbReference type="EMBL" id="JANBPY010000573">
    <property type="protein sequence ID" value="KAJ1965723.1"/>
    <property type="molecule type" value="Genomic_DNA"/>
</dbReference>
<proteinExistence type="inferred from homology"/>
<evidence type="ECO:0000313" key="7">
    <source>
        <dbReference type="EMBL" id="KAJ1965723.1"/>
    </source>
</evidence>
<comment type="similarity">
    <text evidence="2">Belongs to the TAF9 family.</text>
</comment>
<sequence>MTGSSNAPEELPKEAKIMSLILQSQGIEDCEPQVVHQLLDFAHRYTVEVFQDALTYSEHAGKPDLDVEDVRLAIQGRVNHSFTTPPPKEFLMELSEERNRTPLPLLPEKYGVRLPPEKHCLTAVNFQVVPDRRILMGRAKGNDDKSVPSQDAVASPRTSS</sequence>
<protein>
    <submittedName>
        <fullName evidence="7">Transcription initiation factor TFIID subunit 9</fullName>
    </submittedName>
</protein>
<dbReference type="Pfam" id="PF02291">
    <property type="entry name" value="TFIID-31kDa"/>
    <property type="match status" value="1"/>
</dbReference>
<dbReference type="GO" id="GO:0051123">
    <property type="term" value="P:RNA polymerase II preinitiation complex assembly"/>
    <property type="evidence" value="ECO:0007669"/>
    <property type="project" value="TreeGrafter"/>
</dbReference>
<dbReference type="GO" id="GO:0003713">
    <property type="term" value="F:transcription coactivator activity"/>
    <property type="evidence" value="ECO:0007669"/>
    <property type="project" value="TreeGrafter"/>
</dbReference>
<keyword evidence="3" id="KW-0805">Transcription regulation</keyword>
<evidence type="ECO:0000256" key="4">
    <source>
        <dbReference type="ARBA" id="ARBA00023163"/>
    </source>
</evidence>
<dbReference type="GO" id="GO:0046982">
    <property type="term" value="F:protein heterodimerization activity"/>
    <property type="evidence" value="ECO:0007669"/>
    <property type="project" value="InterPro"/>
</dbReference>
<dbReference type="Gene3D" id="1.10.20.10">
    <property type="entry name" value="Histone, subunit A"/>
    <property type="match status" value="1"/>
</dbReference>
<evidence type="ECO:0000256" key="3">
    <source>
        <dbReference type="ARBA" id="ARBA00023015"/>
    </source>
</evidence>
<name>A0A9W8AQ30_9FUNG</name>
<dbReference type="InterPro" id="IPR009072">
    <property type="entry name" value="Histone-fold"/>
</dbReference>
<comment type="subcellular location">
    <subcellularLocation>
        <location evidence="1">Nucleus</location>
    </subcellularLocation>
</comment>
<feature type="compositionally biased region" description="Basic and acidic residues" evidence="6">
    <location>
        <begin position="137"/>
        <end position="146"/>
    </location>
</feature>
<dbReference type="GO" id="GO:0005669">
    <property type="term" value="C:transcription factor TFIID complex"/>
    <property type="evidence" value="ECO:0007669"/>
    <property type="project" value="TreeGrafter"/>
</dbReference>
<evidence type="ECO:0000313" key="8">
    <source>
        <dbReference type="Proteomes" id="UP001150925"/>
    </source>
</evidence>
<dbReference type="AlphaFoldDB" id="A0A9W8AQ30"/>
<dbReference type="InterPro" id="IPR051431">
    <property type="entry name" value="TFIID_subunit_9"/>
</dbReference>
<evidence type="ECO:0000256" key="1">
    <source>
        <dbReference type="ARBA" id="ARBA00004123"/>
    </source>
</evidence>
<dbReference type="OrthoDB" id="341924at2759"/>
<dbReference type="GO" id="GO:0000124">
    <property type="term" value="C:SAGA complex"/>
    <property type="evidence" value="ECO:0007669"/>
    <property type="project" value="TreeGrafter"/>
</dbReference>
<dbReference type="InterPro" id="IPR003162">
    <property type="entry name" value="TFIID-31"/>
</dbReference>
<dbReference type="CDD" id="cd07979">
    <property type="entry name" value="HFD_TAF9"/>
    <property type="match status" value="1"/>
</dbReference>
<dbReference type="PANTHER" id="PTHR48068">
    <property type="entry name" value="TAF9 RNA POLYMERASE II, TATA BOX-BINDING PROTEIN (TBP)-ASSOCIATED FACTOR"/>
    <property type="match status" value="1"/>
</dbReference>
<keyword evidence="4" id="KW-0804">Transcription</keyword>
<comment type="caution">
    <text evidence="7">The sequence shown here is derived from an EMBL/GenBank/DDBJ whole genome shotgun (WGS) entry which is preliminary data.</text>
</comment>
<keyword evidence="8" id="KW-1185">Reference proteome</keyword>
<evidence type="ECO:0000256" key="6">
    <source>
        <dbReference type="SAM" id="MobiDB-lite"/>
    </source>
</evidence>
<evidence type="ECO:0000256" key="5">
    <source>
        <dbReference type="ARBA" id="ARBA00023242"/>
    </source>
</evidence>